<dbReference type="HOGENOM" id="CLU_2849158_0_0_1"/>
<name>C0NNR0_AJECG</name>
<proteinExistence type="predicted"/>
<protein>
    <submittedName>
        <fullName evidence="1">Uncharacterized protein</fullName>
    </submittedName>
</protein>
<reference evidence="1" key="1">
    <citation type="submission" date="2009-02" db="EMBL/GenBank/DDBJ databases">
        <title>The Genome Sequence of Ajellomyces capsulatus strain G186AR.</title>
        <authorList>
            <consortium name="The Broad Institute Genome Sequencing Platform"/>
            <person name="Champion M."/>
            <person name="Cuomo C."/>
            <person name="Ma L.-J."/>
            <person name="Henn M.R."/>
            <person name="Sil A."/>
            <person name="Goldman B."/>
            <person name="Young S.K."/>
            <person name="Kodira C.D."/>
            <person name="Zeng Q."/>
            <person name="Koehrsen M."/>
            <person name="Alvarado L."/>
            <person name="Berlin A."/>
            <person name="Borenstein D."/>
            <person name="Chen Z."/>
            <person name="Engels R."/>
            <person name="Freedman E."/>
            <person name="Gellesch M."/>
            <person name="Goldberg J."/>
            <person name="Griggs A."/>
            <person name="Gujja S."/>
            <person name="Heiman D."/>
            <person name="Hepburn T."/>
            <person name="Howarth C."/>
            <person name="Jen D."/>
            <person name="Larson L."/>
            <person name="Lewis B."/>
            <person name="Mehta T."/>
            <person name="Park D."/>
            <person name="Pearson M."/>
            <person name="Roberts A."/>
            <person name="Saif S."/>
            <person name="Shea T."/>
            <person name="Shenoy N."/>
            <person name="Sisk P."/>
            <person name="Stolte C."/>
            <person name="Sykes S."/>
            <person name="Walk T."/>
            <person name="White J."/>
            <person name="Yandava C."/>
            <person name="Klein B."/>
            <person name="McEwen J.G."/>
            <person name="Puccia R."/>
            <person name="Goldman G.H."/>
            <person name="Felipe M.S."/>
            <person name="Nino-Vega G."/>
            <person name="San-Blas G."/>
            <person name="Taylor J."/>
            <person name="Mendoza L."/>
            <person name="Galagan J."/>
            <person name="Nusbaum C."/>
            <person name="Birren B."/>
        </authorList>
    </citation>
    <scope>NUCLEOTIDE SEQUENCE</scope>
    <source>
        <strain evidence="1">G186AR</strain>
    </source>
</reference>
<accession>C0NNR0</accession>
<dbReference type="InParanoid" id="C0NNR0"/>
<dbReference type="Proteomes" id="UP000001631">
    <property type="component" value="Unassembled WGS sequence"/>
</dbReference>
<dbReference type="RefSeq" id="XP_045287051.1">
    <property type="nucleotide sequence ID" value="XM_045431839.1"/>
</dbReference>
<evidence type="ECO:0000313" key="1">
    <source>
        <dbReference type="EMBL" id="EEH06570.1"/>
    </source>
</evidence>
<organism evidence="1 2">
    <name type="scientific">Ajellomyces capsulatus (strain G186AR / H82 / ATCC MYA-2454 / RMSCC 2432)</name>
    <name type="common">Darling's disease fungus</name>
    <name type="synonym">Histoplasma capsulatum</name>
    <dbReference type="NCBI Taxonomy" id="447093"/>
    <lineage>
        <taxon>Eukaryota</taxon>
        <taxon>Fungi</taxon>
        <taxon>Dikarya</taxon>
        <taxon>Ascomycota</taxon>
        <taxon>Pezizomycotina</taxon>
        <taxon>Eurotiomycetes</taxon>
        <taxon>Eurotiomycetidae</taxon>
        <taxon>Onygenales</taxon>
        <taxon>Ajellomycetaceae</taxon>
        <taxon>Histoplasma</taxon>
    </lineage>
</organism>
<dbReference type="EMBL" id="GG663368">
    <property type="protein sequence ID" value="EEH06570.1"/>
    <property type="molecule type" value="Genomic_DNA"/>
</dbReference>
<keyword evidence="2" id="KW-1185">Reference proteome</keyword>
<evidence type="ECO:0000313" key="2">
    <source>
        <dbReference type="Proteomes" id="UP000001631"/>
    </source>
</evidence>
<sequence>MGGTPGRSEANPKCLLGVGNVNPSQTTECKNAPNDGTYKDRLEPHYSLTMNGHTSGQKWMHSSMS</sequence>
<gene>
    <name evidence="1" type="ORF">HCBG_04790</name>
</gene>
<dbReference type="AlphaFoldDB" id="C0NNR0"/>
<dbReference type="GeneID" id="69037806"/>